<feature type="transmembrane region" description="Helical" evidence="6">
    <location>
        <begin position="201"/>
        <end position="220"/>
    </location>
</feature>
<evidence type="ECO:0000313" key="8">
    <source>
        <dbReference type="Proteomes" id="UP000625316"/>
    </source>
</evidence>
<dbReference type="EMBL" id="JADEXQ010000121">
    <property type="protein sequence ID" value="MBE9032721.1"/>
    <property type="molecule type" value="Genomic_DNA"/>
</dbReference>
<organism evidence="7 8">
    <name type="scientific">Romeriopsis navalis LEGE 11480</name>
    <dbReference type="NCBI Taxonomy" id="2777977"/>
    <lineage>
        <taxon>Bacteria</taxon>
        <taxon>Bacillati</taxon>
        <taxon>Cyanobacteriota</taxon>
        <taxon>Cyanophyceae</taxon>
        <taxon>Leptolyngbyales</taxon>
        <taxon>Leptolyngbyaceae</taxon>
        <taxon>Romeriopsis</taxon>
        <taxon>Romeriopsis navalis</taxon>
    </lineage>
</organism>
<dbReference type="InterPro" id="IPR006214">
    <property type="entry name" value="Bax_inhibitor_1-related"/>
</dbReference>
<evidence type="ECO:0000256" key="1">
    <source>
        <dbReference type="ARBA" id="ARBA00004141"/>
    </source>
</evidence>
<evidence type="ECO:0000256" key="2">
    <source>
        <dbReference type="ARBA" id="ARBA00010350"/>
    </source>
</evidence>
<feature type="transmembrane region" description="Helical" evidence="6">
    <location>
        <begin position="115"/>
        <end position="134"/>
    </location>
</feature>
<keyword evidence="5 6" id="KW-0472">Membrane</keyword>
<dbReference type="PANTHER" id="PTHR23291">
    <property type="entry name" value="BAX INHIBITOR-RELATED"/>
    <property type="match status" value="1"/>
</dbReference>
<proteinExistence type="inferred from homology"/>
<comment type="caution">
    <text evidence="7">The sequence shown here is derived from an EMBL/GenBank/DDBJ whole genome shotgun (WGS) entry which is preliminary data.</text>
</comment>
<dbReference type="Proteomes" id="UP000625316">
    <property type="component" value="Unassembled WGS sequence"/>
</dbReference>
<comment type="subcellular location">
    <subcellularLocation>
        <location evidence="1">Membrane</location>
        <topology evidence="1">Multi-pass membrane protein</topology>
    </subcellularLocation>
</comment>
<dbReference type="Pfam" id="PF01027">
    <property type="entry name" value="Bax1-I"/>
    <property type="match status" value="1"/>
</dbReference>
<protein>
    <submittedName>
        <fullName evidence="7">Bax inhibitor-1/YccA family protein</fullName>
    </submittedName>
</protein>
<feature type="transmembrane region" description="Helical" evidence="6">
    <location>
        <begin position="21"/>
        <end position="44"/>
    </location>
</feature>
<dbReference type="RefSeq" id="WP_264327539.1">
    <property type="nucleotide sequence ID" value="NZ_JADEXQ010000121.1"/>
</dbReference>
<feature type="transmembrane region" description="Helical" evidence="6">
    <location>
        <begin position="171"/>
        <end position="189"/>
    </location>
</feature>
<keyword evidence="8" id="KW-1185">Reference proteome</keyword>
<feature type="transmembrane region" description="Helical" evidence="6">
    <location>
        <begin position="88"/>
        <end position="109"/>
    </location>
</feature>
<sequence length="229" mass="25007">MVLSVAQVQPSERALFIRKTYTHVAAAVAIFTLLEMFFFSTGIADTIAQFFMGSRFMWLGVIGGFALLGWMARSLAAKAEQSMQYIGFGIYILAQAIIFIPLLFMAVRYSNPDVLPAAAIMTLALFGGLTAIVLTTKKDFSFLGGFLKIGSFIVLGLIVASAFIGGLSLGIWFSAAMILFAGAAILYDTSKVLHNYRTDQHVGASIEIFGSLALLFWYVLKFAMEMQRS</sequence>
<accession>A0A928VQB4</accession>
<dbReference type="GO" id="GO:0005886">
    <property type="term" value="C:plasma membrane"/>
    <property type="evidence" value="ECO:0007669"/>
    <property type="project" value="TreeGrafter"/>
</dbReference>
<dbReference type="AlphaFoldDB" id="A0A928VQB4"/>
<evidence type="ECO:0000256" key="4">
    <source>
        <dbReference type="ARBA" id="ARBA00022989"/>
    </source>
</evidence>
<keyword evidence="3 6" id="KW-0812">Transmembrane</keyword>
<name>A0A928VQB4_9CYAN</name>
<feature type="transmembrane region" description="Helical" evidence="6">
    <location>
        <begin position="146"/>
        <end position="165"/>
    </location>
</feature>
<dbReference type="PANTHER" id="PTHR23291:SF50">
    <property type="entry name" value="PROTEIN LIFEGUARD 4"/>
    <property type="match status" value="1"/>
</dbReference>
<evidence type="ECO:0000313" key="7">
    <source>
        <dbReference type="EMBL" id="MBE9032721.1"/>
    </source>
</evidence>
<gene>
    <name evidence="7" type="ORF">IQ266_23570</name>
</gene>
<reference evidence="7" key="1">
    <citation type="submission" date="2020-10" db="EMBL/GenBank/DDBJ databases">
        <authorList>
            <person name="Castelo-Branco R."/>
            <person name="Eusebio N."/>
            <person name="Adriana R."/>
            <person name="Vieira A."/>
            <person name="Brugerolle De Fraissinette N."/>
            <person name="Rezende De Castro R."/>
            <person name="Schneider M.P."/>
            <person name="Vasconcelos V."/>
            <person name="Leao P.N."/>
        </authorList>
    </citation>
    <scope>NUCLEOTIDE SEQUENCE</scope>
    <source>
        <strain evidence="7">LEGE 11480</strain>
    </source>
</reference>
<evidence type="ECO:0000256" key="3">
    <source>
        <dbReference type="ARBA" id="ARBA00022692"/>
    </source>
</evidence>
<comment type="similarity">
    <text evidence="2 6">Belongs to the BI1 family.</text>
</comment>
<keyword evidence="4 6" id="KW-1133">Transmembrane helix</keyword>
<evidence type="ECO:0000256" key="5">
    <source>
        <dbReference type="ARBA" id="ARBA00023136"/>
    </source>
</evidence>
<evidence type="ECO:0000256" key="6">
    <source>
        <dbReference type="RuleBase" id="RU004379"/>
    </source>
</evidence>
<feature type="transmembrane region" description="Helical" evidence="6">
    <location>
        <begin position="56"/>
        <end position="76"/>
    </location>
</feature>